<organism evidence="2 3">
    <name type="scientific">Trichonephila inaurata madagascariensis</name>
    <dbReference type="NCBI Taxonomy" id="2747483"/>
    <lineage>
        <taxon>Eukaryota</taxon>
        <taxon>Metazoa</taxon>
        <taxon>Ecdysozoa</taxon>
        <taxon>Arthropoda</taxon>
        <taxon>Chelicerata</taxon>
        <taxon>Arachnida</taxon>
        <taxon>Araneae</taxon>
        <taxon>Araneomorphae</taxon>
        <taxon>Entelegynae</taxon>
        <taxon>Araneoidea</taxon>
        <taxon>Nephilidae</taxon>
        <taxon>Trichonephila</taxon>
        <taxon>Trichonephila inaurata</taxon>
    </lineage>
</organism>
<feature type="compositionally biased region" description="Basic and acidic residues" evidence="1">
    <location>
        <begin position="66"/>
        <end position="80"/>
    </location>
</feature>
<feature type="region of interest" description="Disordered" evidence="1">
    <location>
        <begin position="54"/>
        <end position="88"/>
    </location>
</feature>
<dbReference type="AlphaFoldDB" id="A0A8X6XZI3"/>
<keyword evidence="3" id="KW-1185">Reference proteome</keyword>
<reference evidence="2" key="1">
    <citation type="submission" date="2020-08" db="EMBL/GenBank/DDBJ databases">
        <title>Multicomponent nature underlies the extraordinary mechanical properties of spider dragline silk.</title>
        <authorList>
            <person name="Kono N."/>
            <person name="Nakamura H."/>
            <person name="Mori M."/>
            <person name="Yoshida Y."/>
            <person name="Ohtoshi R."/>
            <person name="Malay A.D."/>
            <person name="Moran D.A.P."/>
            <person name="Tomita M."/>
            <person name="Numata K."/>
            <person name="Arakawa K."/>
        </authorList>
    </citation>
    <scope>NUCLEOTIDE SEQUENCE</scope>
</reference>
<protein>
    <submittedName>
        <fullName evidence="2">Uncharacterized protein</fullName>
    </submittedName>
</protein>
<evidence type="ECO:0000313" key="3">
    <source>
        <dbReference type="Proteomes" id="UP000886998"/>
    </source>
</evidence>
<evidence type="ECO:0000256" key="1">
    <source>
        <dbReference type="SAM" id="MobiDB-lite"/>
    </source>
</evidence>
<evidence type="ECO:0000313" key="2">
    <source>
        <dbReference type="EMBL" id="GFY62517.1"/>
    </source>
</evidence>
<name>A0A8X6XZI3_9ARAC</name>
<gene>
    <name evidence="2" type="ORF">TNIN_173241</name>
</gene>
<dbReference type="Proteomes" id="UP000886998">
    <property type="component" value="Unassembled WGS sequence"/>
</dbReference>
<proteinExistence type="predicted"/>
<dbReference type="EMBL" id="BMAV01014246">
    <property type="protein sequence ID" value="GFY62517.1"/>
    <property type="molecule type" value="Genomic_DNA"/>
</dbReference>
<sequence>MIDVQQPIISPSNSFFTDIYENHHEKPLSDDKRQFREERLQKFKWNHRYRISQRQSDPALLPKKKCQLDKLQRKEEEKTKKEKRRSHSYKLMTKKTEIRELSKNKKITIKTIKTERLVSIKFQA</sequence>
<accession>A0A8X6XZI3</accession>
<comment type="caution">
    <text evidence="2">The sequence shown here is derived from an EMBL/GenBank/DDBJ whole genome shotgun (WGS) entry which is preliminary data.</text>
</comment>